<reference evidence="1 2" key="1">
    <citation type="submission" date="2024-03" db="EMBL/GenBank/DDBJ databases">
        <title>A Dehalogenimonas Isolated from Estuarine Sediments Dihaloeliminates Chlorinated Alkanes.</title>
        <authorList>
            <person name="Yang Y."/>
            <person name="Wang H."/>
        </authorList>
    </citation>
    <scope>NUCLEOTIDE SEQUENCE [LARGE SCALE GENOMIC DNA]</scope>
    <source>
        <strain evidence="1 2">W</strain>
    </source>
</reference>
<evidence type="ECO:0000313" key="2">
    <source>
        <dbReference type="Proteomes" id="UP001375370"/>
    </source>
</evidence>
<sequence>MPGAAADTEDFPCRTHHHRYIIIQCGDERDVNTKNKILIKIRKIIEMYLLTGLIYPDNPKFLDEEGVLKGIENLNLESIGVFLSNVEIETIPRKTGYMGGNRRFAFSLSNGDNDAVAQCFADAMMFALAVMYDIGIDNPPVPLRINKDNVKIGEIIQRQDIVNCKNNYEKNELLYHEAIGVPHIILSRVFQAIPIFFLNPPMMNSGSFYRESILKIWLCEDDVSELSLDGDTPTSVVEKTNIETAYQNAYKAIEAIIGEPSSDKDKFRNKLKAQGINPDEIIGYDALRGIREETIFNKILNMQETRDTKAAHGKTGRPRDIGYLELADKQKLAKYIILRTVSHLSQ</sequence>
<proteinExistence type="predicted"/>
<keyword evidence="2" id="KW-1185">Reference proteome</keyword>
<dbReference type="RefSeq" id="WP_338738396.1">
    <property type="nucleotide sequence ID" value="NZ_CP146612.1"/>
</dbReference>
<organism evidence="1 2">
    <name type="scientific">Candidatus Dehalogenimonas loeffleri</name>
    <dbReference type="NCBI Taxonomy" id="3127115"/>
    <lineage>
        <taxon>Bacteria</taxon>
        <taxon>Bacillati</taxon>
        <taxon>Chloroflexota</taxon>
        <taxon>Dehalococcoidia</taxon>
        <taxon>Dehalococcoidales</taxon>
        <taxon>Dehalococcoidaceae</taxon>
        <taxon>Dehalogenimonas</taxon>
    </lineage>
</organism>
<accession>A0ABZ2J4K7</accession>
<gene>
    <name evidence="1" type="ORF">V8247_02380</name>
</gene>
<dbReference type="EMBL" id="CP146612">
    <property type="protein sequence ID" value="WWX25838.1"/>
    <property type="molecule type" value="Genomic_DNA"/>
</dbReference>
<protein>
    <submittedName>
        <fullName evidence="1">Uncharacterized protein</fullName>
    </submittedName>
</protein>
<evidence type="ECO:0000313" key="1">
    <source>
        <dbReference type="EMBL" id="WWX25838.1"/>
    </source>
</evidence>
<dbReference type="Proteomes" id="UP001375370">
    <property type="component" value="Chromosome"/>
</dbReference>
<name>A0ABZ2J4K7_9CHLR</name>